<dbReference type="PATRIC" id="fig|1339315.3.peg.238"/>
<gene>
    <name evidence="1" type="ORF">M124_4261</name>
</gene>
<dbReference type="PANTHER" id="PTHR38440:SF1">
    <property type="entry name" value="UPF0398 PROTEIN SPR0331"/>
    <property type="match status" value="1"/>
</dbReference>
<dbReference type="PIRSF" id="PIRSF021290">
    <property type="entry name" value="DUF1273"/>
    <property type="match status" value="1"/>
</dbReference>
<dbReference type="Proteomes" id="UP000020529">
    <property type="component" value="Unassembled WGS sequence"/>
</dbReference>
<dbReference type="EMBL" id="JGCY01000085">
    <property type="protein sequence ID" value="EXY76844.1"/>
    <property type="molecule type" value="Genomic_DNA"/>
</dbReference>
<organism evidence="1 2">
    <name type="scientific">Bacteroides fragilis str. 3988T(B)14</name>
    <dbReference type="NCBI Taxonomy" id="1339315"/>
    <lineage>
        <taxon>Bacteria</taxon>
        <taxon>Pseudomonadati</taxon>
        <taxon>Bacteroidota</taxon>
        <taxon>Bacteroidia</taxon>
        <taxon>Bacteroidales</taxon>
        <taxon>Bacteroidaceae</taxon>
        <taxon>Bacteroides</taxon>
    </lineage>
</organism>
<dbReference type="SUPFAM" id="SSF102405">
    <property type="entry name" value="MCP/YpsA-like"/>
    <property type="match status" value="1"/>
</dbReference>
<dbReference type="Gene3D" id="3.40.50.450">
    <property type="match status" value="1"/>
</dbReference>
<dbReference type="PANTHER" id="PTHR38440">
    <property type="entry name" value="UPF0398 PROTEIN YPSA"/>
    <property type="match status" value="1"/>
</dbReference>
<accession>A0A015SXG5</accession>
<protein>
    <recommendedName>
        <fullName evidence="3">DUF1273 family protein</fullName>
    </recommendedName>
</protein>
<dbReference type="AlphaFoldDB" id="A0A015SXG5"/>
<sequence length="167" mass="18988">MTQTKYDKAVSVCFSGHRNIPFLYRKQLKLQLKAAITKAYVGGYRHFYCGCAMGFDMLAAEVALALQSELSGLQVIAVVPYRGQAERWNDAMKARYDTILRNSDDVIILSEHYYHGCLLRRNDYMVFHSSSLIAWYDGKPKGGTFYTYRKATANGLKVINLYDSSIV</sequence>
<proteinExistence type="predicted"/>
<dbReference type="RefSeq" id="WP_009293410.1">
    <property type="nucleotide sequence ID" value="NZ_JGCY01000085.1"/>
</dbReference>
<evidence type="ECO:0008006" key="3">
    <source>
        <dbReference type="Google" id="ProtNLM"/>
    </source>
</evidence>
<evidence type="ECO:0000313" key="2">
    <source>
        <dbReference type="Proteomes" id="UP000020529"/>
    </source>
</evidence>
<evidence type="ECO:0000313" key="1">
    <source>
        <dbReference type="EMBL" id="EXY76844.1"/>
    </source>
</evidence>
<name>A0A015SXG5_BACFG</name>
<comment type="caution">
    <text evidence="1">The sequence shown here is derived from an EMBL/GenBank/DDBJ whole genome shotgun (WGS) entry which is preliminary data.</text>
</comment>
<dbReference type="InterPro" id="IPR010697">
    <property type="entry name" value="YspA"/>
</dbReference>
<reference evidence="1 2" key="1">
    <citation type="submission" date="2014-02" db="EMBL/GenBank/DDBJ databases">
        <authorList>
            <person name="Sears C."/>
            <person name="Carroll K."/>
            <person name="Sack B.R."/>
            <person name="Qadri F."/>
            <person name="Myers L.L."/>
            <person name="Chung G.-T."/>
            <person name="Escheverria P."/>
            <person name="Fraser C.M."/>
            <person name="Sadzewicz L."/>
            <person name="Shefchek K.A."/>
            <person name="Tallon L."/>
            <person name="Das S.P."/>
            <person name="Daugherty S."/>
            <person name="Mongodin E.F."/>
        </authorList>
    </citation>
    <scope>NUCLEOTIDE SEQUENCE [LARGE SCALE GENOMIC DNA]</scope>
    <source>
        <strain evidence="2">3988T(B)14</strain>
    </source>
</reference>
<dbReference type="Pfam" id="PF06908">
    <property type="entry name" value="YpsA"/>
    <property type="match status" value="1"/>
</dbReference>